<evidence type="ECO:0000313" key="5">
    <source>
        <dbReference type="EMBL" id="MCD1655906.1"/>
    </source>
</evidence>
<organism evidence="5 6">
    <name type="scientific">Teretinema zuelzerae</name>
    <dbReference type="NCBI Taxonomy" id="156"/>
    <lineage>
        <taxon>Bacteria</taxon>
        <taxon>Pseudomonadati</taxon>
        <taxon>Spirochaetota</taxon>
        <taxon>Spirochaetia</taxon>
        <taxon>Spirochaetales</taxon>
        <taxon>Treponemataceae</taxon>
        <taxon>Teretinema</taxon>
    </lineage>
</organism>
<dbReference type="GO" id="GO:0003677">
    <property type="term" value="F:DNA binding"/>
    <property type="evidence" value="ECO:0007669"/>
    <property type="project" value="UniProtKB-KW"/>
</dbReference>
<feature type="domain" description="HTH luxR-type" evidence="4">
    <location>
        <begin position="724"/>
        <end position="787"/>
    </location>
</feature>
<dbReference type="PROSITE" id="PS00622">
    <property type="entry name" value="HTH_LUXR_1"/>
    <property type="match status" value="1"/>
</dbReference>
<gene>
    <name evidence="5" type="ORF">K7J14_14500</name>
</gene>
<dbReference type="Proteomes" id="UP001198163">
    <property type="component" value="Unassembled WGS sequence"/>
</dbReference>
<dbReference type="CDD" id="cd06170">
    <property type="entry name" value="LuxR_C_like"/>
    <property type="match status" value="1"/>
</dbReference>
<keyword evidence="6" id="KW-1185">Reference proteome</keyword>
<dbReference type="InterPro" id="IPR016032">
    <property type="entry name" value="Sig_transdc_resp-reg_C-effctor"/>
</dbReference>
<evidence type="ECO:0000259" key="4">
    <source>
        <dbReference type="PROSITE" id="PS50043"/>
    </source>
</evidence>
<dbReference type="RefSeq" id="WP_230757943.1">
    <property type="nucleotide sequence ID" value="NZ_JAINWA010000003.1"/>
</dbReference>
<dbReference type="PRINTS" id="PR00038">
    <property type="entry name" value="HTHLUXR"/>
</dbReference>
<dbReference type="SMART" id="SM00421">
    <property type="entry name" value="HTH_LUXR"/>
    <property type="match status" value="1"/>
</dbReference>
<name>A0AAE3EKG6_9SPIR</name>
<accession>A0AAE3EKG6</accession>
<dbReference type="PANTHER" id="PTHR44688">
    <property type="entry name" value="DNA-BINDING TRANSCRIPTIONAL ACTIVATOR DEVR_DOSR"/>
    <property type="match status" value="1"/>
</dbReference>
<reference evidence="5" key="1">
    <citation type="submission" date="2021-08" db="EMBL/GenBank/DDBJ databases">
        <title>Comparative analyses of Brucepasteria parasyntrophica and Teretinema zuelzerae.</title>
        <authorList>
            <person name="Song Y."/>
            <person name="Brune A."/>
        </authorList>
    </citation>
    <scope>NUCLEOTIDE SEQUENCE</scope>
    <source>
        <strain evidence="5">DSM 1903</strain>
    </source>
</reference>
<dbReference type="PANTHER" id="PTHR44688:SF16">
    <property type="entry name" value="DNA-BINDING TRANSCRIPTIONAL ACTIVATOR DEVR_DOSR"/>
    <property type="match status" value="1"/>
</dbReference>
<dbReference type="AlphaFoldDB" id="A0AAE3EKG6"/>
<keyword evidence="2" id="KW-0238">DNA-binding</keyword>
<comment type="caution">
    <text evidence="5">The sequence shown here is derived from an EMBL/GenBank/DDBJ whole genome shotgun (WGS) entry which is preliminary data.</text>
</comment>
<dbReference type="GO" id="GO:0006355">
    <property type="term" value="P:regulation of DNA-templated transcription"/>
    <property type="evidence" value="ECO:0007669"/>
    <property type="project" value="InterPro"/>
</dbReference>
<evidence type="ECO:0000313" key="6">
    <source>
        <dbReference type="Proteomes" id="UP001198163"/>
    </source>
</evidence>
<dbReference type="PROSITE" id="PS50043">
    <property type="entry name" value="HTH_LUXR_2"/>
    <property type="match status" value="1"/>
</dbReference>
<keyword evidence="3" id="KW-0804">Transcription</keyword>
<evidence type="ECO:0000256" key="3">
    <source>
        <dbReference type="ARBA" id="ARBA00023163"/>
    </source>
</evidence>
<keyword evidence="1" id="KW-0805">Transcription regulation</keyword>
<dbReference type="InterPro" id="IPR036388">
    <property type="entry name" value="WH-like_DNA-bd_sf"/>
</dbReference>
<dbReference type="Gene3D" id="1.10.10.10">
    <property type="entry name" value="Winged helix-like DNA-binding domain superfamily/Winged helix DNA-binding domain"/>
    <property type="match status" value="1"/>
</dbReference>
<dbReference type="InterPro" id="IPR027417">
    <property type="entry name" value="P-loop_NTPase"/>
</dbReference>
<evidence type="ECO:0000256" key="1">
    <source>
        <dbReference type="ARBA" id="ARBA00023015"/>
    </source>
</evidence>
<dbReference type="SUPFAM" id="SSF52540">
    <property type="entry name" value="P-loop containing nucleoside triphosphate hydrolases"/>
    <property type="match status" value="1"/>
</dbReference>
<evidence type="ECO:0000256" key="2">
    <source>
        <dbReference type="ARBA" id="ARBA00023125"/>
    </source>
</evidence>
<dbReference type="EMBL" id="JAINWA010000003">
    <property type="protein sequence ID" value="MCD1655906.1"/>
    <property type="molecule type" value="Genomic_DNA"/>
</dbReference>
<dbReference type="SUPFAM" id="SSF46894">
    <property type="entry name" value="C-terminal effector domain of the bipartite response regulators"/>
    <property type="match status" value="1"/>
</dbReference>
<protein>
    <submittedName>
        <fullName evidence="5">LuxR C-terminal-related transcriptional regulator</fullName>
    </submittedName>
</protein>
<sequence length="787" mass="88103">MNYTIPNRISALTHMIRSASKIVVDAPSGFGKTSVLSHFTALIPKSKHLDFAIPLLESGRIAEELYEQVLSGIRIADPDTMVVIDDFHHFIPWIPKSQLKQLFDFSIKGTLVITAMRMDRDDLSVLETNEFLRITGTDLSFTLEDIQSYSRAAASPACYENAAEILAATGGWPAAVRQLARTNAFSPSSYEDIMNRLLEFVFWTALSDKEKQILLSLAEFDRLTVSRICAAVECDSITAEINALLDHPFVIRQEDRNSYAFIPALSHFLIRKREAEGTAFEEAVIRRTANILASEGKTEEALHAYLKIRDYDGMLSCDLSELKITTENEAKLMTLLKDIAFRCPSNIVITRPMNSLRLAWMLLAYGNNEEFRTILNIVASHTLMPSSPEATRVEAETLLLRSFTFHPDLDAMIKLLREAHALFAGEKSRIIRNDYPWRFGDYSMISSFHTKKGSADDEAEKLEEYIRLLSAMTGGYGCGADALFRTELAYHRGDLVETEILANKAIFLAESSKQSIILIAAAMMLAEVMLHNGDTEGWKRTILIMDKAVQYPARFPLIVGRVFETVQCVLFCELQRPMDSAEWLVKGLFTDELTHAPIFGNAVYAHLNCLLHLGEYVKLIGILQGIRSQGFSGYPFAMFLFYLLESVAQMKLGNRVKATALIEAAAGEALPDGIIFPLVSFSWLLKGLPDAFIQKKEPSFTGRFNEIKERFASGWIVVSKDFAPNSLPGNLTPREKEIAKMAAAGLRNAEIADALGVTENTIRFHLRSIFQKLAIDRRAKLADALKF</sequence>
<dbReference type="Pfam" id="PF00196">
    <property type="entry name" value="GerE"/>
    <property type="match status" value="1"/>
</dbReference>
<proteinExistence type="predicted"/>
<dbReference type="InterPro" id="IPR000792">
    <property type="entry name" value="Tscrpt_reg_LuxR_C"/>
</dbReference>